<evidence type="ECO:0000313" key="1">
    <source>
        <dbReference type="EMBL" id="RCN47396.1"/>
    </source>
</evidence>
<proteinExistence type="predicted"/>
<comment type="caution">
    <text evidence="1">The sequence shown here is derived from an EMBL/GenBank/DDBJ whole genome shotgun (WGS) entry which is preliminary data.</text>
</comment>
<protein>
    <submittedName>
        <fullName evidence="1">Uncharacterized protein</fullName>
    </submittedName>
</protein>
<dbReference type="EMBL" id="JOJR01000063">
    <property type="protein sequence ID" value="RCN47396.1"/>
    <property type="molecule type" value="Genomic_DNA"/>
</dbReference>
<accession>A0A368GSN9</accession>
<gene>
    <name evidence="1" type="ORF">ANCCAN_06530</name>
</gene>
<dbReference type="AlphaFoldDB" id="A0A368GSN9"/>
<dbReference type="Proteomes" id="UP000252519">
    <property type="component" value="Unassembled WGS sequence"/>
</dbReference>
<dbReference type="OrthoDB" id="5841653at2759"/>
<name>A0A368GSN9_ANCCA</name>
<dbReference type="Pfam" id="PF03564">
    <property type="entry name" value="DUF1759"/>
    <property type="match status" value="1"/>
</dbReference>
<organism evidence="1 2">
    <name type="scientific">Ancylostoma caninum</name>
    <name type="common">Dog hookworm</name>
    <dbReference type="NCBI Taxonomy" id="29170"/>
    <lineage>
        <taxon>Eukaryota</taxon>
        <taxon>Metazoa</taxon>
        <taxon>Ecdysozoa</taxon>
        <taxon>Nematoda</taxon>
        <taxon>Chromadorea</taxon>
        <taxon>Rhabditida</taxon>
        <taxon>Rhabditina</taxon>
        <taxon>Rhabditomorpha</taxon>
        <taxon>Strongyloidea</taxon>
        <taxon>Ancylostomatidae</taxon>
        <taxon>Ancylostomatinae</taxon>
        <taxon>Ancylostoma</taxon>
    </lineage>
</organism>
<keyword evidence="2" id="KW-1185">Reference proteome</keyword>
<dbReference type="InterPro" id="IPR005312">
    <property type="entry name" value="DUF1759"/>
</dbReference>
<evidence type="ECO:0000313" key="2">
    <source>
        <dbReference type="Proteomes" id="UP000252519"/>
    </source>
</evidence>
<sequence>MVLKIFPRTGDSYERAVQQLKNQYQDPKRITMTMIRQLKSLKQARDDARSLRNTLNDEEAIVATLRGQGETVDNTHTISMVMDVFQNGFRMK</sequence>
<reference evidence="1 2" key="1">
    <citation type="submission" date="2014-10" db="EMBL/GenBank/DDBJ databases">
        <title>Draft genome of the hookworm Ancylostoma caninum.</title>
        <authorList>
            <person name="Mitreva M."/>
        </authorList>
    </citation>
    <scope>NUCLEOTIDE SEQUENCE [LARGE SCALE GENOMIC DNA]</scope>
    <source>
        <strain evidence="1 2">Baltimore</strain>
    </source>
</reference>